<accession>A0A941D2N6</accession>
<organism evidence="11 12">
    <name type="scientific">Phenylobacterium glaciei</name>
    <dbReference type="NCBI Taxonomy" id="2803784"/>
    <lineage>
        <taxon>Bacteria</taxon>
        <taxon>Pseudomonadati</taxon>
        <taxon>Pseudomonadota</taxon>
        <taxon>Alphaproteobacteria</taxon>
        <taxon>Caulobacterales</taxon>
        <taxon>Caulobacteraceae</taxon>
        <taxon>Phenylobacterium</taxon>
    </lineage>
</organism>
<dbReference type="PANTHER" id="PTHR30576">
    <property type="entry name" value="COLANIC BIOSYNTHESIS UDP-GLUCOSE LIPID CARRIER TRANSFERASE"/>
    <property type="match status" value="1"/>
</dbReference>
<evidence type="ECO:0000256" key="7">
    <source>
        <dbReference type="ARBA" id="ARBA00023169"/>
    </source>
</evidence>
<evidence type="ECO:0000256" key="2">
    <source>
        <dbReference type="ARBA" id="ARBA00006464"/>
    </source>
</evidence>
<sequence>MSSVVQFQRKESPDAGPEPTPRVAEPRVANPHADLPPAERGASEDRRGPFRPKSLIPTRARLQGRVVARMFQAGDAAMLVVAGAIAHALGAGGATGLSVSCAGALTVLLSLSTFRAYGFNRREGLAYHLARLSAAFAVGVGATCAILFPFVPLAKLLLALGAWGPVAFATTYVLHIVWWLCVRRWRASGRLTPNIVVVGATGAAERLIVATLLSREANILGVFDDRAARSPAGIRGVPVLGDTNALLAHRIMPYVDRIVITVPSQARARVGEMIERLGVLPNEVSLLLDGEDAAHEAAAISRIADVPLAHISGAPMDERRAIAKRGQDLLVGLAALVVAAPVMLLVAWAIKLDSPGPALFRQRRHGFNNEEIVVWKFRSMRVQSTPQTKVRQTQADDDRVTRVGRFIRKTSLDELPQIFNVLTGEMSLVGPRPHPVGMMTGDIESARLVAEYAHRHRMKPGMTGWAAIHGSRGPVDTPELVKRRVALDVEYIERQSFLLDLYIILMTLPCLLGDRENIR</sequence>
<dbReference type="Proteomes" id="UP000622580">
    <property type="component" value="Unassembled WGS sequence"/>
</dbReference>
<evidence type="ECO:0000256" key="3">
    <source>
        <dbReference type="ARBA" id="ARBA00022679"/>
    </source>
</evidence>
<evidence type="ECO:0000256" key="1">
    <source>
        <dbReference type="ARBA" id="ARBA00004141"/>
    </source>
</evidence>
<proteinExistence type="inferred from homology"/>
<feature type="region of interest" description="Disordered" evidence="8">
    <location>
        <begin position="1"/>
        <end position="54"/>
    </location>
</feature>
<dbReference type="GO" id="GO:0016020">
    <property type="term" value="C:membrane"/>
    <property type="evidence" value="ECO:0007669"/>
    <property type="project" value="UniProtKB-SubCell"/>
</dbReference>
<keyword evidence="5 9" id="KW-1133">Transmembrane helix</keyword>
<name>A0A941D2N6_9CAUL</name>
<dbReference type="Gene3D" id="3.40.50.720">
    <property type="entry name" value="NAD(P)-binding Rossmann-like Domain"/>
    <property type="match status" value="1"/>
</dbReference>
<keyword evidence="6 9" id="KW-0472">Membrane</keyword>
<dbReference type="GO" id="GO:0000271">
    <property type="term" value="P:polysaccharide biosynthetic process"/>
    <property type="evidence" value="ECO:0007669"/>
    <property type="project" value="UniProtKB-KW"/>
</dbReference>
<feature type="transmembrane region" description="Helical" evidence="9">
    <location>
        <begin position="129"/>
        <end position="151"/>
    </location>
</feature>
<dbReference type="Pfam" id="PF02397">
    <property type="entry name" value="Bac_transf"/>
    <property type="match status" value="1"/>
</dbReference>
<dbReference type="RefSeq" id="WP_215340064.1">
    <property type="nucleotide sequence ID" value="NZ_JAGSGD010000001.1"/>
</dbReference>
<comment type="similarity">
    <text evidence="2">Belongs to the bacterial sugar transferase family.</text>
</comment>
<reference evidence="11" key="1">
    <citation type="submission" date="2021-04" db="EMBL/GenBank/DDBJ databases">
        <title>Draft genome assembly of strain Phenylobacterium sp. 20VBR1 using MiniION and Illumina platforms.</title>
        <authorList>
            <person name="Thomas F.A."/>
            <person name="Krishnan K.P."/>
            <person name="Sinha R.K."/>
        </authorList>
    </citation>
    <scope>NUCLEOTIDE SEQUENCE</scope>
    <source>
        <strain evidence="11">20VBR1</strain>
    </source>
</reference>
<dbReference type="InterPro" id="IPR003362">
    <property type="entry name" value="Bact_transf"/>
</dbReference>
<keyword evidence="3" id="KW-0808">Transferase</keyword>
<feature type="transmembrane region" description="Helical" evidence="9">
    <location>
        <begin position="329"/>
        <end position="350"/>
    </location>
</feature>
<evidence type="ECO:0000313" key="11">
    <source>
        <dbReference type="EMBL" id="MBR7619723.1"/>
    </source>
</evidence>
<dbReference type="SUPFAM" id="SSF51735">
    <property type="entry name" value="NAD(P)-binding Rossmann-fold domains"/>
    <property type="match status" value="1"/>
</dbReference>
<evidence type="ECO:0000256" key="4">
    <source>
        <dbReference type="ARBA" id="ARBA00022692"/>
    </source>
</evidence>
<dbReference type="Pfam" id="PF13727">
    <property type="entry name" value="CoA_binding_3"/>
    <property type="match status" value="1"/>
</dbReference>
<dbReference type="NCBIfam" id="TIGR03025">
    <property type="entry name" value="EPS_sugtrans"/>
    <property type="match status" value="1"/>
</dbReference>
<keyword evidence="7" id="KW-0270">Exopolysaccharide synthesis</keyword>
<evidence type="ECO:0000256" key="5">
    <source>
        <dbReference type="ARBA" id="ARBA00022989"/>
    </source>
</evidence>
<keyword evidence="12" id="KW-1185">Reference proteome</keyword>
<feature type="transmembrane region" description="Helical" evidence="9">
    <location>
        <begin position="66"/>
        <end position="89"/>
    </location>
</feature>
<dbReference type="EMBL" id="JAGSGD010000001">
    <property type="protein sequence ID" value="MBR7619723.1"/>
    <property type="molecule type" value="Genomic_DNA"/>
</dbReference>
<dbReference type="PANTHER" id="PTHR30576:SF0">
    <property type="entry name" value="UNDECAPRENYL-PHOSPHATE N-ACETYLGALACTOSAMINYL 1-PHOSPHATE TRANSFERASE-RELATED"/>
    <property type="match status" value="1"/>
</dbReference>
<evidence type="ECO:0000256" key="6">
    <source>
        <dbReference type="ARBA" id="ARBA00023136"/>
    </source>
</evidence>
<feature type="transmembrane region" description="Helical" evidence="9">
    <location>
        <begin position="157"/>
        <end position="181"/>
    </location>
</feature>
<dbReference type="AlphaFoldDB" id="A0A941D2N6"/>
<dbReference type="InterPro" id="IPR017475">
    <property type="entry name" value="EPS_sugar_tfrase"/>
</dbReference>
<gene>
    <name evidence="11" type="ORF">JKL49_10015</name>
</gene>
<comment type="subcellular location">
    <subcellularLocation>
        <location evidence="1">Membrane</location>
        <topology evidence="1">Multi-pass membrane protein</topology>
    </subcellularLocation>
</comment>
<keyword evidence="4 9" id="KW-0812">Transmembrane</keyword>
<evidence type="ECO:0000256" key="8">
    <source>
        <dbReference type="SAM" id="MobiDB-lite"/>
    </source>
</evidence>
<feature type="transmembrane region" description="Helical" evidence="9">
    <location>
        <begin position="95"/>
        <end position="117"/>
    </location>
</feature>
<feature type="domain" description="Bacterial sugar transferase" evidence="10">
    <location>
        <begin position="324"/>
        <end position="511"/>
    </location>
</feature>
<protein>
    <submittedName>
        <fullName evidence="11">Exopolysaccharide biosynthesis polyprenyl glycosylphosphotransferase</fullName>
    </submittedName>
</protein>
<evidence type="ECO:0000259" key="10">
    <source>
        <dbReference type="Pfam" id="PF02397"/>
    </source>
</evidence>
<comment type="caution">
    <text evidence="11">The sequence shown here is derived from an EMBL/GenBank/DDBJ whole genome shotgun (WGS) entry which is preliminary data.</text>
</comment>
<evidence type="ECO:0000256" key="9">
    <source>
        <dbReference type="SAM" id="Phobius"/>
    </source>
</evidence>
<dbReference type="GO" id="GO:0016780">
    <property type="term" value="F:phosphotransferase activity, for other substituted phosphate groups"/>
    <property type="evidence" value="ECO:0007669"/>
    <property type="project" value="TreeGrafter"/>
</dbReference>
<dbReference type="InterPro" id="IPR036291">
    <property type="entry name" value="NAD(P)-bd_dom_sf"/>
</dbReference>
<evidence type="ECO:0000313" key="12">
    <source>
        <dbReference type="Proteomes" id="UP000622580"/>
    </source>
</evidence>